<name>A0A443S1W5_9ACAR</name>
<dbReference type="VEuPathDB" id="VectorBase:LDEU010519"/>
<dbReference type="AlphaFoldDB" id="A0A443S1W5"/>
<sequence length="129" mass="14976">VPEFVGTFPRDNIPTTTRRPASFIVNTDSSNEPGEHWVAIYLTKNNKAEYFDSFGLPPLHRDLTEFIHEHAKNGVKYNNICIQHPLSTTCGKFCLKYVQWRSMGYTMNDFLSNFSRNNLRKNDKLLFSI</sequence>
<reference evidence="1 2" key="1">
    <citation type="journal article" date="2018" name="Gigascience">
        <title>Genomes of trombidid mites reveal novel predicted allergens and laterally-transferred genes associated with secondary metabolism.</title>
        <authorList>
            <person name="Dong X."/>
            <person name="Chaisiri K."/>
            <person name="Xia D."/>
            <person name="Armstrong S.D."/>
            <person name="Fang Y."/>
            <person name="Donnelly M.J."/>
            <person name="Kadowaki T."/>
            <person name="McGarry J.W."/>
            <person name="Darby A.C."/>
            <person name="Makepeace B.L."/>
        </authorList>
    </citation>
    <scope>NUCLEOTIDE SEQUENCE [LARGE SCALE GENOMIC DNA]</scope>
    <source>
        <strain evidence="1">UoL-UT</strain>
    </source>
</reference>
<dbReference type="EMBL" id="NCKV01011862">
    <property type="protein sequence ID" value="RWS21522.1"/>
    <property type="molecule type" value="Genomic_DNA"/>
</dbReference>
<evidence type="ECO:0008006" key="3">
    <source>
        <dbReference type="Google" id="ProtNLM"/>
    </source>
</evidence>
<feature type="non-terminal residue" evidence="1">
    <location>
        <position position="1"/>
    </location>
</feature>
<dbReference type="InterPro" id="IPR038765">
    <property type="entry name" value="Papain-like_cys_pep_sf"/>
</dbReference>
<dbReference type="Proteomes" id="UP000288716">
    <property type="component" value="Unassembled WGS sequence"/>
</dbReference>
<dbReference type="OrthoDB" id="6430792at2759"/>
<gene>
    <name evidence="1" type="ORF">B4U80_06898</name>
</gene>
<evidence type="ECO:0000313" key="1">
    <source>
        <dbReference type="EMBL" id="RWS21522.1"/>
    </source>
</evidence>
<proteinExistence type="predicted"/>
<dbReference type="SUPFAM" id="SSF54001">
    <property type="entry name" value="Cysteine proteinases"/>
    <property type="match status" value="1"/>
</dbReference>
<accession>A0A443S1W5</accession>
<keyword evidence="2" id="KW-1185">Reference proteome</keyword>
<dbReference type="Gene3D" id="3.40.395.10">
    <property type="entry name" value="Adenoviral Proteinase, Chain A"/>
    <property type="match status" value="1"/>
</dbReference>
<comment type="caution">
    <text evidence="1">The sequence shown here is derived from an EMBL/GenBank/DDBJ whole genome shotgun (WGS) entry which is preliminary data.</text>
</comment>
<organism evidence="1 2">
    <name type="scientific">Leptotrombidium deliense</name>
    <dbReference type="NCBI Taxonomy" id="299467"/>
    <lineage>
        <taxon>Eukaryota</taxon>
        <taxon>Metazoa</taxon>
        <taxon>Ecdysozoa</taxon>
        <taxon>Arthropoda</taxon>
        <taxon>Chelicerata</taxon>
        <taxon>Arachnida</taxon>
        <taxon>Acari</taxon>
        <taxon>Acariformes</taxon>
        <taxon>Trombidiformes</taxon>
        <taxon>Prostigmata</taxon>
        <taxon>Anystina</taxon>
        <taxon>Parasitengona</taxon>
        <taxon>Trombiculoidea</taxon>
        <taxon>Trombiculidae</taxon>
        <taxon>Leptotrombidium</taxon>
    </lineage>
</organism>
<evidence type="ECO:0000313" key="2">
    <source>
        <dbReference type="Proteomes" id="UP000288716"/>
    </source>
</evidence>
<protein>
    <recommendedName>
        <fullName evidence="3">Ubiquitin-like protease family profile domain-containing protein</fullName>
    </recommendedName>
</protein>